<name>A0ABP8QHW4_9GAMM</name>
<keyword evidence="2" id="KW-1185">Reference proteome</keyword>
<dbReference type="Pfam" id="PF06853">
    <property type="entry name" value="DUF1249"/>
    <property type="match status" value="1"/>
</dbReference>
<dbReference type="PANTHER" id="PTHR38774:SF1">
    <property type="entry name" value="CYTOPLASMIC PROTEIN"/>
    <property type="match status" value="1"/>
</dbReference>
<evidence type="ECO:0000313" key="2">
    <source>
        <dbReference type="Proteomes" id="UP001501321"/>
    </source>
</evidence>
<dbReference type="PANTHER" id="PTHR38774">
    <property type="entry name" value="CYTOPLASMIC PROTEIN-RELATED"/>
    <property type="match status" value="1"/>
</dbReference>
<reference evidence="2" key="1">
    <citation type="journal article" date="2019" name="Int. J. Syst. Evol. Microbiol.">
        <title>The Global Catalogue of Microorganisms (GCM) 10K type strain sequencing project: providing services to taxonomists for standard genome sequencing and annotation.</title>
        <authorList>
            <consortium name="The Broad Institute Genomics Platform"/>
            <consortium name="The Broad Institute Genome Sequencing Center for Infectious Disease"/>
            <person name="Wu L."/>
            <person name="Ma J."/>
        </authorList>
    </citation>
    <scope>NUCLEOTIDE SEQUENCE [LARGE SCALE GENOMIC DNA]</scope>
    <source>
        <strain evidence="2">JCM 32226</strain>
    </source>
</reference>
<accession>A0ABP8QHW4</accession>
<dbReference type="EMBL" id="BAABFC010000024">
    <property type="protein sequence ID" value="GAA4503315.1"/>
    <property type="molecule type" value="Genomic_DNA"/>
</dbReference>
<dbReference type="Proteomes" id="UP001501321">
    <property type="component" value="Unassembled WGS sequence"/>
</dbReference>
<protein>
    <submittedName>
        <fullName evidence="1">DUF1249 domain-containing protein</fullName>
    </submittedName>
</protein>
<gene>
    <name evidence="1" type="ORF">GCM10023095_29370</name>
</gene>
<organism evidence="1 2">
    <name type="scientific">Pseudaeromonas paramecii</name>
    <dbReference type="NCBI Taxonomy" id="2138166"/>
    <lineage>
        <taxon>Bacteria</taxon>
        <taxon>Pseudomonadati</taxon>
        <taxon>Pseudomonadota</taxon>
        <taxon>Gammaproteobacteria</taxon>
        <taxon>Aeromonadales</taxon>
        <taxon>Aeromonadaceae</taxon>
        <taxon>Pseudaeromonas</taxon>
    </lineage>
</organism>
<dbReference type="InterPro" id="IPR009659">
    <property type="entry name" value="DUF1249"/>
</dbReference>
<evidence type="ECO:0000313" key="1">
    <source>
        <dbReference type="EMBL" id="GAA4503315.1"/>
    </source>
</evidence>
<proteinExistence type="predicted"/>
<sequence>MGHAMNLKRRHVPDLQTLQRVCETNYMGLMKLLPRQWQTGDSHQFAAADGLHYRLRLLETAPYTALVEITQQNEHFPEYLRAHMRVRLYHDARMAEVCVSQQICRLQPRYDYPNAQMHQRDEKEQCNHFLAEWLRFCLAHGYGTLTLPCTG</sequence>
<comment type="caution">
    <text evidence="1">The sequence shown here is derived from an EMBL/GenBank/DDBJ whole genome shotgun (WGS) entry which is preliminary data.</text>
</comment>